<keyword evidence="5" id="KW-0443">Lipid metabolism</keyword>
<dbReference type="GO" id="GO:0006629">
    <property type="term" value="P:lipid metabolic process"/>
    <property type="evidence" value="ECO:0007669"/>
    <property type="project" value="UniProtKB-KW"/>
</dbReference>
<feature type="transmembrane region" description="Helical" evidence="7">
    <location>
        <begin position="159"/>
        <end position="179"/>
    </location>
</feature>
<accession>A0AAV8SUT8</accession>
<dbReference type="AlphaFoldDB" id="A0AAV8SUT8"/>
<keyword evidence="2 7" id="KW-0812">Transmembrane</keyword>
<organism evidence="8 9">
    <name type="scientific">Erythroxylum novogranatense</name>
    <dbReference type="NCBI Taxonomy" id="1862640"/>
    <lineage>
        <taxon>Eukaryota</taxon>
        <taxon>Viridiplantae</taxon>
        <taxon>Streptophyta</taxon>
        <taxon>Embryophyta</taxon>
        <taxon>Tracheophyta</taxon>
        <taxon>Spermatophyta</taxon>
        <taxon>Magnoliopsida</taxon>
        <taxon>eudicotyledons</taxon>
        <taxon>Gunneridae</taxon>
        <taxon>Pentapetalae</taxon>
        <taxon>rosids</taxon>
        <taxon>fabids</taxon>
        <taxon>Malpighiales</taxon>
        <taxon>Erythroxylaceae</taxon>
        <taxon>Erythroxylum</taxon>
    </lineage>
</organism>
<evidence type="ECO:0000256" key="6">
    <source>
        <dbReference type="ARBA" id="ARBA00023136"/>
    </source>
</evidence>
<dbReference type="GO" id="GO:0005789">
    <property type="term" value="C:endoplasmic reticulum membrane"/>
    <property type="evidence" value="ECO:0007669"/>
    <property type="project" value="UniProtKB-SubCell"/>
</dbReference>
<evidence type="ECO:0000313" key="8">
    <source>
        <dbReference type="EMBL" id="KAJ8755685.1"/>
    </source>
</evidence>
<dbReference type="PANTHER" id="PTHR21212">
    <property type="entry name" value="BERNARDINELLI-SEIP CONGENITAL LIPODYSTROPHY 2 HOMOLOG BSCL2 PROTEIN"/>
    <property type="match status" value="1"/>
</dbReference>
<feature type="transmembrane region" description="Helical" evidence="7">
    <location>
        <begin position="136"/>
        <end position="153"/>
    </location>
</feature>
<dbReference type="Pfam" id="PF06775">
    <property type="entry name" value="Seipin"/>
    <property type="match status" value="1"/>
</dbReference>
<evidence type="ECO:0000256" key="5">
    <source>
        <dbReference type="ARBA" id="ARBA00023098"/>
    </source>
</evidence>
<dbReference type="CDD" id="cd23995">
    <property type="entry name" value="Seipin_BSCL2_like"/>
    <property type="match status" value="1"/>
</dbReference>
<evidence type="ECO:0000313" key="9">
    <source>
        <dbReference type="Proteomes" id="UP001159364"/>
    </source>
</evidence>
<dbReference type="InterPro" id="IPR009617">
    <property type="entry name" value="Seipin"/>
</dbReference>
<keyword evidence="4 7" id="KW-1133">Transmembrane helix</keyword>
<protein>
    <recommendedName>
        <fullName evidence="10">Seipin-2-like</fullName>
    </recommendedName>
</protein>
<sequence length="482" mass="54853">MDESKLHENDQFTTGVINGSTHHDKECDGFDFKSLRLSYALKCFLLKLAINGADILFMDRKNSKMCYFSSDTGKAMSELDGCRRLSATWVNGWGCSSNNYLQGESSKNQFGGISELIISKYCNVLYFPLAELVSKFLFNFFACLTVSWIKLVGFQLKLLVTFLTFPIWSSYYSLMFLMYPLRTLKYIRAYFVMKLLKLWGVSARRVNEKLQESVGIVAARFGCAFLWSSYACFILVTLLISGFLLGTLLTSYIVEKPIHTHEILSFDYTKASPIAFVPMYPGNDGFTKPSTKDNIETSMDVGARVIPHNHKLRIAVSLVMPESEYNRKLGVFQVKVKFVSGTGKVTASSSYPCMLRFKSYTIRLVETIVRSVPLLAGFISESQILNVQMNDFTEGLEPTSFLRVIIEQRAEFNTGAGIPEIYAASLSLERTIFVWTSIIMFLTELMLVLVFCRPLLVPRRLQRTKSGRNDRFRNQISWYKST</sequence>
<keyword evidence="6 7" id="KW-0472">Membrane</keyword>
<reference evidence="8 9" key="1">
    <citation type="submission" date="2021-09" db="EMBL/GenBank/DDBJ databases">
        <title>Genomic insights and catalytic innovation underlie evolution of tropane alkaloids biosynthesis.</title>
        <authorList>
            <person name="Wang Y.-J."/>
            <person name="Tian T."/>
            <person name="Huang J.-P."/>
            <person name="Huang S.-X."/>
        </authorList>
    </citation>
    <scope>NUCLEOTIDE SEQUENCE [LARGE SCALE GENOMIC DNA]</scope>
    <source>
        <strain evidence="8">KIB-2018</strain>
        <tissue evidence="8">Leaf</tissue>
    </source>
</reference>
<gene>
    <name evidence="8" type="ORF">K2173_022605</name>
</gene>
<dbReference type="Proteomes" id="UP001159364">
    <property type="component" value="Linkage Group LG09"/>
</dbReference>
<keyword evidence="9" id="KW-1185">Reference proteome</keyword>
<comment type="caution">
    <text evidence="8">The sequence shown here is derived from an EMBL/GenBank/DDBJ whole genome shotgun (WGS) entry which is preliminary data.</text>
</comment>
<evidence type="ECO:0000256" key="2">
    <source>
        <dbReference type="ARBA" id="ARBA00022692"/>
    </source>
</evidence>
<dbReference type="PANTHER" id="PTHR21212:SF6">
    <property type="entry name" value="SEIPIN-2-LIKE"/>
    <property type="match status" value="1"/>
</dbReference>
<feature type="transmembrane region" description="Helical" evidence="7">
    <location>
        <begin position="230"/>
        <end position="254"/>
    </location>
</feature>
<evidence type="ECO:0000256" key="7">
    <source>
        <dbReference type="SAM" id="Phobius"/>
    </source>
</evidence>
<name>A0AAV8SUT8_9ROSI</name>
<evidence type="ECO:0000256" key="3">
    <source>
        <dbReference type="ARBA" id="ARBA00022824"/>
    </source>
</evidence>
<dbReference type="EMBL" id="JAIWQS010000009">
    <property type="protein sequence ID" value="KAJ8755685.1"/>
    <property type="molecule type" value="Genomic_DNA"/>
</dbReference>
<evidence type="ECO:0000256" key="4">
    <source>
        <dbReference type="ARBA" id="ARBA00022989"/>
    </source>
</evidence>
<evidence type="ECO:0000256" key="1">
    <source>
        <dbReference type="ARBA" id="ARBA00004477"/>
    </source>
</evidence>
<evidence type="ECO:0008006" key="10">
    <source>
        <dbReference type="Google" id="ProtNLM"/>
    </source>
</evidence>
<proteinExistence type="predicted"/>
<comment type="subcellular location">
    <subcellularLocation>
        <location evidence="1">Endoplasmic reticulum membrane</location>
        <topology evidence="1">Multi-pass membrane protein</topology>
    </subcellularLocation>
</comment>
<keyword evidence="3" id="KW-0256">Endoplasmic reticulum</keyword>
<feature type="transmembrane region" description="Helical" evidence="7">
    <location>
        <begin position="432"/>
        <end position="456"/>
    </location>
</feature>
<dbReference type="GO" id="GO:0140042">
    <property type="term" value="P:lipid droplet formation"/>
    <property type="evidence" value="ECO:0007669"/>
    <property type="project" value="UniProtKB-ARBA"/>
</dbReference>